<sequence>MSKELVNSITTSTEDVNFDTSSFEPSQKIEQQEVQKATEEIKQEVQKATEEIIQETQETKEEIIQETQETKEEIIQEAQETTEEIKQETDKLIDLVKEEALNLLKDKLLSEIGSKEVDKQLLMKLLVIGMETIEKSQVKGKDQKKIVIDTLIQIIKLPNVKVPQEERLLLFLENDLDDIIDLVIDASKGKININKAEKHAVSLLKCLFTCLKKND</sequence>
<organism evidence="2">
    <name type="scientific">viral metagenome</name>
    <dbReference type="NCBI Taxonomy" id="1070528"/>
    <lineage>
        <taxon>unclassified sequences</taxon>
        <taxon>metagenomes</taxon>
        <taxon>organismal metagenomes</taxon>
    </lineage>
</organism>
<accession>A0A6C0CJQ5</accession>
<protein>
    <submittedName>
        <fullName evidence="2">Uncharacterized protein</fullName>
    </submittedName>
</protein>
<feature type="compositionally biased region" description="Polar residues" evidence="1">
    <location>
        <begin position="1"/>
        <end position="29"/>
    </location>
</feature>
<name>A0A6C0CJQ5_9ZZZZ</name>
<feature type="region of interest" description="Disordered" evidence="1">
    <location>
        <begin position="1"/>
        <end position="34"/>
    </location>
</feature>
<evidence type="ECO:0000256" key="1">
    <source>
        <dbReference type="SAM" id="MobiDB-lite"/>
    </source>
</evidence>
<evidence type="ECO:0000313" key="2">
    <source>
        <dbReference type="EMBL" id="QHT04523.1"/>
    </source>
</evidence>
<proteinExistence type="predicted"/>
<dbReference type="AlphaFoldDB" id="A0A6C0CJQ5"/>
<dbReference type="EMBL" id="MN739432">
    <property type="protein sequence ID" value="QHT04523.1"/>
    <property type="molecule type" value="Genomic_DNA"/>
</dbReference>
<reference evidence="2" key="1">
    <citation type="journal article" date="2020" name="Nature">
        <title>Giant virus diversity and host interactions through global metagenomics.</title>
        <authorList>
            <person name="Schulz F."/>
            <person name="Roux S."/>
            <person name="Paez-Espino D."/>
            <person name="Jungbluth S."/>
            <person name="Walsh D.A."/>
            <person name="Denef V.J."/>
            <person name="McMahon K.D."/>
            <person name="Konstantinidis K.T."/>
            <person name="Eloe-Fadrosh E.A."/>
            <person name="Kyrpides N.C."/>
            <person name="Woyke T."/>
        </authorList>
    </citation>
    <scope>NUCLEOTIDE SEQUENCE</scope>
    <source>
        <strain evidence="2">GVMAG-M-3300021185-45</strain>
    </source>
</reference>